<name>A0ABY4M4D2_9ACTN</name>
<dbReference type="EMBL" id="CP086322">
    <property type="protein sequence ID" value="UQA91225.1"/>
    <property type="molecule type" value="Genomic_DNA"/>
</dbReference>
<dbReference type="Proteomes" id="UP000830115">
    <property type="component" value="Chromosome"/>
</dbReference>
<evidence type="ECO:0000313" key="1">
    <source>
        <dbReference type="EMBL" id="UQA91225.1"/>
    </source>
</evidence>
<reference evidence="1" key="1">
    <citation type="submission" date="2021-10" db="EMBL/GenBank/DDBJ databases">
        <title>Streptomyces nigrumlapis sp.nov.,an antimicrobial producing actinobacterium isolated from Black Gobi rocks.</title>
        <authorList>
            <person name="Wen Y."/>
            <person name="Zhang W."/>
            <person name="Liu X.G."/>
        </authorList>
    </citation>
    <scope>NUCLEOTIDE SEQUENCE</scope>
    <source>
        <strain evidence="1">ST13-2-2</strain>
    </source>
</reference>
<protein>
    <recommendedName>
        <fullName evidence="3">Phage integrase family protein</fullName>
    </recommendedName>
</protein>
<keyword evidence="2" id="KW-1185">Reference proteome</keyword>
<organism evidence="1 2">
    <name type="scientific">Streptomyces halobius</name>
    <dbReference type="NCBI Taxonomy" id="2879846"/>
    <lineage>
        <taxon>Bacteria</taxon>
        <taxon>Bacillati</taxon>
        <taxon>Actinomycetota</taxon>
        <taxon>Actinomycetes</taxon>
        <taxon>Kitasatosporales</taxon>
        <taxon>Streptomycetaceae</taxon>
        <taxon>Streptomyces</taxon>
    </lineage>
</organism>
<dbReference type="RefSeq" id="WP_248862020.1">
    <property type="nucleotide sequence ID" value="NZ_CP086322.1"/>
</dbReference>
<evidence type="ECO:0008006" key="3">
    <source>
        <dbReference type="Google" id="ProtNLM"/>
    </source>
</evidence>
<proteinExistence type="predicted"/>
<evidence type="ECO:0000313" key="2">
    <source>
        <dbReference type="Proteomes" id="UP000830115"/>
    </source>
</evidence>
<sequence length="596" mass="66285">MSERHGSTTRHILDPAAYQCTVLAAQLADEAVEYVRKMALSDHGGAYLGAVRKFAAFVDGQLGDAAEAARLDDDRVDLPEVIHEWETALRQEYGLRSGQPYRLVSAVLTLIAQRGNRDQAVPERLRRRAAALPVFPEPKSTPLDEFSNAERIDLRDAARRRVRELEARLERGRRLLEEGRDPREYGWRELPHLLWAARGGILTTAVLAENLPHKPKWWPAALREAGAGLRALVTAVGGMLFPTQIDLMAFRVLLLLGMADTTPEELLDLKLADIEDTGEGVRVVQRKARARRVRADLHPAAQGGGAWDVPGLLRRLLAATTMTREVFPDAESWLFLATELNFRTGELAARPATFTRDGRRFTHWIAAQEGGDGKPLAISLPHDARRLRKTAKTARAAALGGTVSDLAGDDHHVEVFRGHYAHGTTAHLMAGRAIARAQQWVFQRALDKPLFVDAEAEKHLTEPETAKAAGLSEGQARDMLAGQLDMGLAHCRDPYDSPFTTGSQPCHVAPAMCMLCRNAVVFTSQLPRLLMLADHIETMRARLEPPRWQALWGRQAAALTELFTEYAEYIPAARQEIEDKRLTLHLPLGLRTEYDR</sequence>
<gene>
    <name evidence="1" type="ORF">K9S39_04445</name>
</gene>
<accession>A0ABY4M4D2</accession>